<evidence type="ECO:0000313" key="7">
    <source>
        <dbReference type="EMBL" id="PWG59616.1"/>
    </source>
</evidence>
<dbReference type="RefSeq" id="WP_109137487.1">
    <property type="nucleotide sequence ID" value="NZ_QFFN01000016.1"/>
</dbReference>
<keyword evidence="3" id="KW-0560">Oxidoreductase</keyword>
<reference evidence="7 8" key="1">
    <citation type="journal article" date="2018" name="Int. J. Syst. Evol. Microbiol.">
        <title>Bifidobacterium catulorum sp. nov., a novel taxon from the faeces of the baby common marmoset (Callithrix jacchus).</title>
        <authorList>
            <person name="Modesto M."/>
            <person name="Michelini S."/>
            <person name="Oki K."/>
            <person name="Biavati B."/>
            <person name="Watanabe K."/>
            <person name="Mattarelli P."/>
        </authorList>
    </citation>
    <scope>NUCLEOTIDE SEQUENCE [LARGE SCALE GENOMIC DNA]</scope>
    <source>
        <strain evidence="7 8">MRM 8.19</strain>
    </source>
</reference>
<comment type="pathway">
    <text evidence="1">Porphyrin-containing compound metabolism; siroheme biosynthesis; sirohydrochlorin from precorrin-2: step 1/1.</text>
</comment>
<dbReference type="GO" id="GO:0043115">
    <property type="term" value="F:precorrin-2 dehydrogenase activity"/>
    <property type="evidence" value="ECO:0007669"/>
    <property type="project" value="UniProtKB-EC"/>
</dbReference>
<sequence length="163" mass="17583">MGDGSSLPEHPYPVTVDVRGRLAVVVGGGAVAARKIGTLLRCGARVVVIGPELDARIDRNHVDWWEKLYKSGDISVFAPDMPFIVLACTDDDGVNARIVDDARAAGVPLINNVGDPAQSSFFNVAVVETEECLFTVSTRGRDPGMARRLKQRLLRWLQGEVGA</sequence>
<gene>
    <name evidence="7" type="ORF">DF200_06570</name>
</gene>
<dbReference type="InterPro" id="IPR006367">
    <property type="entry name" value="Sirohaem_synthase_N"/>
</dbReference>
<evidence type="ECO:0000256" key="4">
    <source>
        <dbReference type="ARBA" id="ARBA00023027"/>
    </source>
</evidence>
<dbReference type="PANTHER" id="PTHR35330">
    <property type="entry name" value="SIROHEME BIOSYNTHESIS PROTEIN MET8"/>
    <property type="match status" value="1"/>
</dbReference>
<dbReference type="PANTHER" id="PTHR35330:SF1">
    <property type="entry name" value="SIROHEME BIOSYNTHESIS PROTEIN MET8"/>
    <property type="match status" value="1"/>
</dbReference>
<dbReference type="InterPro" id="IPR036291">
    <property type="entry name" value="NAD(P)-bd_dom_sf"/>
</dbReference>
<dbReference type="OrthoDB" id="9815856at2"/>
<proteinExistence type="predicted"/>
<dbReference type="SUPFAM" id="SSF51735">
    <property type="entry name" value="NAD(P)-binding Rossmann-fold domains"/>
    <property type="match status" value="1"/>
</dbReference>
<evidence type="ECO:0000256" key="1">
    <source>
        <dbReference type="ARBA" id="ARBA00005010"/>
    </source>
</evidence>
<evidence type="ECO:0000256" key="2">
    <source>
        <dbReference type="ARBA" id="ARBA00012400"/>
    </source>
</evidence>
<dbReference type="AlphaFoldDB" id="A0A2U2MRY5"/>
<dbReference type="Proteomes" id="UP000245753">
    <property type="component" value="Unassembled WGS sequence"/>
</dbReference>
<dbReference type="UniPathway" id="UPA00262">
    <property type="reaction ID" value="UER00222"/>
</dbReference>
<dbReference type="NCBIfam" id="TIGR01470">
    <property type="entry name" value="cysG_Nterm"/>
    <property type="match status" value="1"/>
</dbReference>
<comment type="catalytic activity">
    <reaction evidence="6">
        <text>precorrin-2 + NAD(+) = sirohydrochlorin + NADH + 2 H(+)</text>
        <dbReference type="Rhea" id="RHEA:15613"/>
        <dbReference type="ChEBI" id="CHEBI:15378"/>
        <dbReference type="ChEBI" id="CHEBI:57540"/>
        <dbReference type="ChEBI" id="CHEBI:57945"/>
        <dbReference type="ChEBI" id="CHEBI:58351"/>
        <dbReference type="ChEBI" id="CHEBI:58827"/>
        <dbReference type="EC" id="1.3.1.76"/>
    </reaction>
</comment>
<dbReference type="EC" id="1.3.1.76" evidence="2"/>
<keyword evidence="5" id="KW-0627">Porphyrin biosynthesis</keyword>
<name>A0A2U2MRY5_9BIFI</name>
<evidence type="ECO:0000313" key="8">
    <source>
        <dbReference type="Proteomes" id="UP000245753"/>
    </source>
</evidence>
<comment type="caution">
    <text evidence="7">The sequence shown here is derived from an EMBL/GenBank/DDBJ whole genome shotgun (WGS) entry which is preliminary data.</text>
</comment>
<dbReference type="GO" id="GO:0004325">
    <property type="term" value="F:ferrochelatase activity"/>
    <property type="evidence" value="ECO:0007669"/>
    <property type="project" value="InterPro"/>
</dbReference>
<dbReference type="EMBL" id="QFFN01000016">
    <property type="protein sequence ID" value="PWG59616.1"/>
    <property type="molecule type" value="Genomic_DNA"/>
</dbReference>
<protein>
    <recommendedName>
        <fullName evidence="2">precorrin-2 dehydrogenase</fullName>
        <ecNumber evidence="2">1.3.1.76</ecNumber>
    </recommendedName>
</protein>
<organism evidence="7 8">
    <name type="scientific">Bifidobacterium catulorum</name>
    <dbReference type="NCBI Taxonomy" id="1630173"/>
    <lineage>
        <taxon>Bacteria</taxon>
        <taxon>Bacillati</taxon>
        <taxon>Actinomycetota</taxon>
        <taxon>Actinomycetes</taxon>
        <taxon>Bifidobacteriales</taxon>
        <taxon>Bifidobacteriaceae</taxon>
        <taxon>Bifidobacterium</taxon>
    </lineage>
</organism>
<dbReference type="Gene3D" id="3.40.50.720">
    <property type="entry name" value="NAD(P)-binding Rossmann-like Domain"/>
    <property type="match status" value="1"/>
</dbReference>
<keyword evidence="8" id="KW-1185">Reference proteome</keyword>
<evidence type="ECO:0000256" key="3">
    <source>
        <dbReference type="ARBA" id="ARBA00023002"/>
    </source>
</evidence>
<evidence type="ECO:0000256" key="6">
    <source>
        <dbReference type="ARBA" id="ARBA00047561"/>
    </source>
</evidence>
<dbReference type="InterPro" id="IPR028161">
    <property type="entry name" value="Met8-like"/>
</dbReference>
<evidence type="ECO:0000256" key="5">
    <source>
        <dbReference type="ARBA" id="ARBA00023244"/>
    </source>
</evidence>
<dbReference type="GO" id="GO:0019354">
    <property type="term" value="P:siroheme biosynthetic process"/>
    <property type="evidence" value="ECO:0007669"/>
    <property type="project" value="UniProtKB-UniPathway"/>
</dbReference>
<dbReference type="Pfam" id="PF13241">
    <property type="entry name" value="NAD_binding_7"/>
    <property type="match status" value="1"/>
</dbReference>
<keyword evidence="4" id="KW-0520">NAD</keyword>
<accession>A0A2U2MRY5</accession>